<name>A7RU21_NEMVE</name>
<dbReference type="EMBL" id="DS469539">
    <property type="protein sequence ID" value="EDO45007.1"/>
    <property type="molecule type" value="Genomic_DNA"/>
</dbReference>
<keyword evidence="3 6" id="KW-0812">Transmembrane</keyword>
<dbReference type="GO" id="GO:0005886">
    <property type="term" value="C:plasma membrane"/>
    <property type="evidence" value="ECO:0007669"/>
    <property type="project" value="UniProtKB-SubCell"/>
</dbReference>
<evidence type="ECO:0000256" key="1">
    <source>
        <dbReference type="ARBA" id="ARBA00004651"/>
    </source>
</evidence>
<keyword evidence="6" id="KW-0675">Receptor</keyword>
<dbReference type="Gene3D" id="1.20.1070.10">
    <property type="entry name" value="Rhodopsin 7-helix transmembrane proteins"/>
    <property type="match status" value="1"/>
</dbReference>
<sequence>MASNSSSRTCFFLVYDHERILRARNAYIAAAVFNCITMLPAIVLNVLLMMGMYRSPALRKPSTLLLYSLSASDLLLCMIVQPGYVAKKVGRLTDSFSLYCKSGILTYTMGVLLNGVSFLNLTAIAFDRFLIVTSRIHYQEKVTKQRVIATIASIWILMTVLPIIQFWVTRATAFMITATFIISCIVITTLCYVLYTQIKPAENLKDIRQQL</sequence>
<comment type="similarity">
    <text evidence="6">Belongs to the G-protein coupled receptor 1 family.</text>
</comment>
<dbReference type="InParanoid" id="A7RU21"/>
<evidence type="ECO:0000256" key="3">
    <source>
        <dbReference type="ARBA" id="ARBA00022692"/>
    </source>
</evidence>
<dbReference type="PROSITE" id="PS50262">
    <property type="entry name" value="G_PROTEIN_RECEP_F1_2"/>
    <property type="match status" value="1"/>
</dbReference>
<proteinExistence type="inferred from homology"/>
<gene>
    <name evidence="9" type="ORF">NEMVEDRAFT_v1g202172</name>
</gene>
<comment type="subcellular location">
    <subcellularLocation>
        <location evidence="1">Cell membrane</location>
        <topology evidence="1">Multi-pass membrane protein</topology>
    </subcellularLocation>
</comment>
<feature type="transmembrane region" description="Helical" evidence="7">
    <location>
        <begin position="147"/>
        <end position="168"/>
    </location>
</feature>
<feature type="transmembrane region" description="Helical" evidence="7">
    <location>
        <begin position="64"/>
        <end position="84"/>
    </location>
</feature>
<dbReference type="Proteomes" id="UP000001593">
    <property type="component" value="Unassembled WGS sequence"/>
</dbReference>
<dbReference type="InterPro" id="IPR000276">
    <property type="entry name" value="GPCR_Rhodpsn"/>
</dbReference>
<evidence type="ECO:0000256" key="7">
    <source>
        <dbReference type="SAM" id="Phobius"/>
    </source>
</evidence>
<feature type="transmembrane region" description="Helical" evidence="7">
    <location>
        <begin position="104"/>
        <end position="126"/>
    </location>
</feature>
<evidence type="ECO:0000313" key="10">
    <source>
        <dbReference type="Proteomes" id="UP000001593"/>
    </source>
</evidence>
<dbReference type="SUPFAM" id="SSF81321">
    <property type="entry name" value="Family A G protein-coupled receptor-like"/>
    <property type="match status" value="1"/>
</dbReference>
<evidence type="ECO:0000256" key="4">
    <source>
        <dbReference type="ARBA" id="ARBA00022989"/>
    </source>
</evidence>
<evidence type="ECO:0000259" key="8">
    <source>
        <dbReference type="PROSITE" id="PS50262"/>
    </source>
</evidence>
<feature type="domain" description="G-protein coupled receptors family 1 profile" evidence="8">
    <location>
        <begin position="44"/>
        <end position="211"/>
    </location>
</feature>
<dbReference type="HOGENOM" id="CLU_1306170_0_0_1"/>
<evidence type="ECO:0000256" key="6">
    <source>
        <dbReference type="RuleBase" id="RU000688"/>
    </source>
</evidence>
<evidence type="ECO:0000313" key="9">
    <source>
        <dbReference type="EMBL" id="EDO45007.1"/>
    </source>
</evidence>
<dbReference type="STRING" id="45351.A7RU21"/>
<dbReference type="PROSITE" id="PS00237">
    <property type="entry name" value="G_PROTEIN_RECEP_F1_1"/>
    <property type="match status" value="1"/>
</dbReference>
<evidence type="ECO:0000256" key="2">
    <source>
        <dbReference type="ARBA" id="ARBA00022475"/>
    </source>
</evidence>
<dbReference type="GO" id="GO:0004930">
    <property type="term" value="F:G protein-coupled receptor activity"/>
    <property type="evidence" value="ECO:0007669"/>
    <property type="project" value="UniProtKB-KW"/>
</dbReference>
<dbReference type="PRINTS" id="PR00237">
    <property type="entry name" value="GPCRRHODOPSN"/>
</dbReference>
<keyword evidence="5 7" id="KW-0472">Membrane</keyword>
<feature type="transmembrane region" description="Helical" evidence="7">
    <location>
        <begin position="26"/>
        <end position="52"/>
    </location>
</feature>
<keyword evidence="10" id="KW-1185">Reference proteome</keyword>
<keyword evidence="6" id="KW-0297">G-protein coupled receptor</keyword>
<accession>A7RU21</accession>
<dbReference type="AlphaFoldDB" id="A7RU21"/>
<organism evidence="9 10">
    <name type="scientific">Nematostella vectensis</name>
    <name type="common">Starlet sea anemone</name>
    <dbReference type="NCBI Taxonomy" id="45351"/>
    <lineage>
        <taxon>Eukaryota</taxon>
        <taxon>Metazoa</taxon>
        <taxon>Cnidaria</taxon>
        <taxon>Anthozoa</taxon>
        <taxon>Hexacorallia</taxon>
        <taxon>Actiniaria</taxon>
        <taxon>Edwardsiidae</taxon>
        <taxon>Nematostella</taxon>
    </lineage>
</organism>
<keyword evidence="2" id="KW-1003">Cell membrane</keyword>
<dbReference type="PANTHER" id="PTHR22750">
    <property type="entry name" value="G-PROTEIN COUPLED RECEPTOR"/>
    <property type="match status" value="1"/>
</dbReference>
<reference evidence="9 10" key="1">
    <citation type="journal article" date="2007" name="Science">
        <title>Sea anemone genome reveals ancestral eumetazoan gene repertoire and genomic organization.</title>
        <authorList>
            <person name="Putnam N.H."/>
            <person name="Srivastava M."/>
            <person name="Hellsten U."/>
            <person name="Dirks B."/>
            <person name="Chapman J."/>
            <person name="Salamov A."/>
            <person name="Terry A."/>
            <person name="Shapiro H."/>
            <person name="Lindquist E."/>
            <person name="Kapitonov V.V."/>
            <person name="Jurka J."/>
            <person name="Genikhovich G."/>
            <person name="Grigoriev I.V."/>
            <person name="Lucas S.M."/>
            <person name="Steele R.E."/>
            <person name="Finnerty J.R."/>
            <person name="Technau U."/>
            <person name="Martindale M.Q."/>
            <person name="Rokhsar D.S."/>
        </authorList>
    </citation>
    <scope>NUCLEOTIDE SEQUENCE [LARGE SCALE GENOMIC DNA]</scope>
    <source>
        <strain evidence="10">CH2 X CH6</strain>
    </source>
</reference>
<dbReference type="Pfam" id="PF00001">
    <property type="entry name" value="7tm_1"/>
    <property type="match status" value="1"/>
</dbReference>
<dbReference type="FunCoup" id="A7RU21">
    <property type="interactions" value="23"/>
</dbReference>
<keyword evidence="4 7" id="KW-1133">Transmembrane helix</keyword>
<feature type="transmembrane region" description="Helical" evidence="7">
    <location>
        <begin position="174"/>
        <end position="195"/>
    </location>
</feature>
<keyword evidence="6" id="KW-0807">Transducer</keyword>
<dbReference type="PhylomeDB" id="A7RU21"/>
<evidence type="ECO:0000256" key="5">
    <source>
        <dbReference type="ARBA" id="ARBA00023136"/>
    </source>
</evidence>
<dbReference type="InterPro" id="IPR017452">
    <property type="entry name" value="GPCR_Rhodpsn_7TM"/>
</dbReference>
<protein>
    <recommendedName>
        <fullName evidence="8">G-protein coupled receptors family 1 profile domain-containing protein</fullName>
    </recommendedName>
</protein>